<organism evidence="3">
    <name type="scientific">Daphnia magna</name>
    <dbReference type="NCBI Taxonomy" id="35525"/>
    <lineage>
        <taxon>Eukaryota</taxon>
        <taxon>Metazoa</taxon>
        <taxon>Ecdysozoa</taxon>
        <taxon>Arthropoda</taxon>
        <taxon>Crustacea</taxon>
        <taxon>Branchiopoda</taxon>
        <taxon>Diplostraca</taxon>
        <taxon>Cladocera</taxon>
        <taxon>Anomopoda</taxon>
        <taxon>Daphniidae</taxon>
        <taxon>Daphnia</taxon>
    </lineage>
</organism>
<evidence type="ECO:0000313" key="3">
    <source>
        <dbReference type="EMBL" id="JAN41502.1"/>
    </source>
</evidence>
<feature type="compositionally biased region" description="Basic and acidic residues" evidence="1">
    <location>
        <begin position="48"/>
        <end position="70"/>
    </location>
</feature>
<protein>
    <submittedName>
        <fullName evidence="3">Uncharacterized protein</fullName>
    </submittedName>
</protein>
<feature type="transmembrane region" description="Helical" evidence="2">
    <location>
        <begin position="12"/>
        <end position="39"/>
    </location>
</feature>
<reference evidence="3" key="1">
    <citation type="submission" date="2015-10" db="EMBL/GenBank/DDBJ databases">
        <title>EvidentialGene: Evidence-directed Construction of Complete mRNA Transcriptomes without Genomes.</title>
        <authorList>
            <person name="Gilbert D.G."/>
        </authorList>
    </citation>
    <scope>NUCLEOTIDE SEQUENCE</scope>
</reference>
<dbReference type="EMBL" id="GDIQ01053235">
    <property type="protein sequence ID" value="JAN41502.1"/>
    <property type="molecule type" value="Transcribed_RNA"/>
</dbReference>
<keyword evidence="2" id="KW-0472">Membrane</keyword>
<proteinExistence type="predicted"/>
<accession>A0A0P6F6I5</accession>
<keyword evidence="2" id="KW-0812">Transmembrane</keyword>
<feature type="region of interest" description="Disordered" evidence="1">
    <location>
        <begin position="42"/>
        <end position="70"/>
    </location>
</feature>
<name>A0A0P6F6I5_9CRUS</name>
<evidence type="ECO:0000256" key="1">
    <source>
        <dbReference type="SAM" id="MobiDB-lite"/>
    </source>
</evidence>
<sequence length="70" mass="8452">MSTFSKHYYLFLFIFFLSFLSSFILCPFVPTYVVVCLVAHFPNSPNREGIDVRAHSQREKEREKKRQEYR</sequence>
<keyword evidence="2" id="KW-1133">Transmembrane helix</keyword>
<evidence type="ECO:0000256" key="2">
    <source>
        <dbReference type="SAM" id="Phobius"/>
    </source>
</evidence>
<dbReference type="AlphaFoldDB" id="A0A0P6F6I5"/>